<keyword evidence="2" id="KW-1185">Reference proteome</keyword>
<name>A0ABQ2GWF5_9PSED</name>
<accession>A0ABQ2GWF5</accession>
<protein>
    <submittedName>
        <fullName evidence="1">Uncharacterized protein</fullName>
    </submittedName>
</protein>
<sequence length="99" mass="10999">MNLRIEFEAVWALGNRDQNIQTNPRIEQCGDIGWRAVRQLCAESGAEFYKAQGAAIEMLAQRVQLRPVFGKCTEDALGVDHGEAVYTKEPIVLHGLVEG</sequence>
<dbReference type="EMBL" id="BMNW01000005">
    <property type="protein sequence ID" value="GGM15383.1"/>
    <property type="molecule type" value="Genomic_DNA"/>
</dbReference>
<evidence type="ECO:0000313" key="1">
    <source>
        <dbReference type="EMBL" id="GGM15383.1"/>
    </source>
</evidence>
<comment type="caution">
    <text evidence="1">The sequence shown here is derived from an EMBL/GenBank/DDBJ whole genome shotgun (WGS) entry which is preliminary data.</text>
</comment>
<proteinExistence type="predicted"/>
<dbReference type="Proteomes" id="UP000616499">
    <property type="component" value="Unassembled WGS sequence"/>
</dbReference>
<evidence type="ECO:0000313" key="2">
    <source>
        <dbReference type="Proteomes" id="UP000616499"/>
    </source>
</evidence>
<reference evidence="2" key="1">
    <citation type="journal article" date="2019" name="Int. J. Syst. Evol. Microbiol.">
        <title>The Global Catalogue of Microorganisms (GCM) 10K type strain sequencing project: providing services to taxonomists for standard genome sequencing and annotation.</title>
        <authorList>
            <consortium name="The Broad Institute Genomics Platform"/>
            <consortium name="The Broad Institute Genome Sequencing Center for Infectious Disease"/>
            <person name="Wu L."/>
            <person name="Ma J."/>
        </authorList>
    </citation>
    <scope>NUCLEOTIDE SEQUENCE [LARGE SCALE GENOMIC DNA]</scope>
    <source>
        <strain evidence="2">JCM 13501</strain>
    </source>
</reference>
<gene>
    <name evidence="1" type="ORF">GCM10009425_27870</name>
</gene>
<organism evidence="1 2">
    <name type="scientific">Pseudomonas asuensis</name>
    <dbReference type="NCBI Taxonomy" id="1825787"/>
    <lineage>
        <taxon>Bacteria</taxon>
        <taxon>Pseudomonadati</taxon>
        <taxon>Pseudomonadota</taxon>
        <taxon>Gammaproteobacteria</taxon>
        <taxon>Pseudomonadales</taxon>
        <taxon>Pseudomonadaceae</taxon>
        <taxon>Pseudomonas</taxon>
    </lineage>
</organism>